<dbReference type="Pfam" id="PF12464">
    <property type="entry name" value="Mac"/>
    <property type="match status" value="1"/>
</dbReference>
<dbReference type="InterPro" id="IPR001451">
    <property type="entry name" value="Hexapep"/>
</dbReference>
<dbReference type="GO" id="GO:0008374">
    <property type="term" value="F:O-acyltransferase activity"/>
    <property type="evidence" value="ECO:0007669"/>
    <property type="project" value="TreeGrafter"/>
</dbReference>
<evidence type="ECO:0000313" key="5">
    <source>
        <dbReference type="Proteomes" id="UP001438707"/>
    </source>
</evidence>
<dbReference type="PROSITE" id="PS00101">
    <property type="entry name" value="HEXAPEP_TRANSFERASES"/>
    <property type="match status" value="1"/>
</dbReference>
<dbReference type="Proteomes" id="UP001438707">
    <property type="component" value="Unassembled WGS sequence"/>
</dbReference>
<keyword evidence="2" id="KW-0808">Transferase</keyword>
<dbReference type="InterPro" id="IPR024688">
    <property type="entry name" value="Mac_dom"/>
</dbReference>
<feature type="domain" description="Maltose/galactoside acetyltransferase" evidence="3">
    <location>
        <begin position="6"/>
        <end position="60"/>
    </location>
</feature>
<accession>A0AAW1QVC9</accession>
<evidence type="ECO:0000259" key="3">
    <source>
        <dbReference type="SMART" id="SM01266"/>
    </source>
</evidence>
<evidence type="ECO:0000313" key="4">
    <source>
        <dbReference type="EMBL" id="KAK9825092.1"/>
    </source>
</evidence>
<comment type="similarity">
    <text evidence="1">Belongs to the transferase hexapeptide repeat family.</text>
</comment>
<dbReference type="SMART" id="SM01266">
    <property type="entry name" value="Mac"/>
    <property type="match status" value="1"/>
</dbReference>
<dbReference type="GO" id="GO:0016407">
    <property type="term" value="F:acetyltransferase activity"/>
    <property type="evidence" value="ECO:0007669"/>
    <property type="project" value="InterPro"/>
</dbReference>
<gene>
    <name evidence="4" type="ORF">WJX74_007618</name>
</gene>
<dbReference type="PANTHER" id="PTHR23416">
    <property type="entry name" value="SIALIC ACID SYNTHASE-RELATED"/>
    <property type="match status" value="1"/>
</dbReference>
<dbReference type="CDD" id="cd03357">
    <property type="entry name" value="LbH_MAT_GAT"/>
    <property type="match status" value="1"/>
</dbReference>
<dbReference type="SUPFAM" id="SSF51161">
    <property type="entry name" value="Trimeric LpxA-like enzymes"/>
    <property type="match status" value="1"/>
</dbReference>
<reference evidence="4 5" key="1">
    <citation type="journal article" date="2024" name="Nat. Commun.">
        <title>Phylogenomics reveals the evolutionary origins of lichenization in chlorophyte algae.</title>
        <authorList>
            <person name="Puginier C."/>
            <person name="Libourel C."/>
            <person name="Otte J."/>
            <person name="Skaloud P."/>
            <person name="Haon M."/>
            <person name="Grisel S."/>
            <person name="Petersen M."/>
            <person name="Berrin J.G."/>
            <person name="Delaux P.M."/>
            <person name="Dal Grande F."/>
            <person name="Keller J."/>
        </authorList>
    </citation>
    <scope>NUCLEOTIDE SEQUENCE [LARGE SCALE GENOMIC DNA]</scope>
    <source>
        <strain evidence="4 5">SAG 2145</strain>
    </source>
</reference>
<comment type="caution">
    <text evidence="4">The sequence shown here is derived from an EMBL/GenBank/DDBJ whole genome shotgun (WGS) entry which is preliminary data.</text>
</comment>
<keyword evidence="5" id="KW-1185">Reference proteome</keyword>
<dbReference type="Pfam" id="PF00132">
    <property type="entry name" value="Hexapep"/>
    <property type="match status" value="1"/>
</dbReference>
<organism evidence="4 5">
    <name type="scientific">Apatococcus lobatus</name>
    <dbReference type="NCBI Taxonomy" id="904363"/>
    <lineage>
        <taxon>Eukaryota</taxon>
        <taxon>Viridiplantae</taxon>
        <taxon>Chlorophyta</taxon>
        <taxon>core chlorophytes</taxon>
        <taxon>Trebouxiophyceae</taxon>
        <taxon>Chlorellales</taxon>
        <taxon>Chlorellaceae</taxon>
        <taxon>Apatococcus</taxon>
    </lineage>
</organism>
<evidence type="ECO:0000256" key="1">
    <source>
        <dbReference type="ARBA" id="ARBA00007274"/>
    </source>
</evidence>
<sequence>MAKSEKQCMIDGEMYNAWCSELTLERVNARVLVHKYNATTDEQASVRHELLQELLGSTDQEDPPFIDPPFRVDYGYNISMGRGIYLNFDCCFLDVCPIKIGDNVMFGPHVQLYTPTHPLDPIARNGLKGKEFGKPITIGNDVWIGGSVIIMGGVTVGDGTTIGAGSIVTKDVEPWTVVAGNPARIIRRLEMHPDTRDDVQHRIS</sequence>
<dbReference type="Gene3D" id="2.160.10.10">
    <property type="entry name" value="Hexapeptide repeat proteins"/>
    <property type="match status" value="1"/>
</dbReference>
<dbReference type="FunFam" id="2.160.10.10:FF:000008">
    <property type="entry name" value="Maltose O-acetyltransferase"/>
    <property type="match status" value="1"/>
</dbReference>
<dbReference type="AlphaFoldDB" id="A0AAW1QVC9"/>
<dbReference type="EMBL" id="JALJOS010000026">
    <property type="protein sequence ID" value="KAK9825092.1"/>
    <property type="molecule type" value="Genomic_DNA"/>
</dbReference>
<dbReference type="InterPro" id="IPR018357">
    <property type="entry name" value="Hexapep_transf_CS"/>
</dbReference>
<dbReference type="InterPro" id="IPR051159">
    <property type="entry name" value="Hexapeptide_acetyltransf"/>
</dbReference>
<dbReference type="PANTHER" id="PTHR23416:SF23">
    <property type="entry name" value="ACETYLTRANSFERASE C18B11.09C-RELATED"/>
    <property type="match status" value="1"/>
</dbReference>
<protein>
    <recommendedName>
        <fullName evidence="3">Maltose/galactoside acetyltransferase domain-containing protein</fullName>
    </recommendedName>
</protein>
<name>A0AAW1QVC9_9CHLO</name>
<proteinExistence type="inferred from homology"/>
<dbReference type="InterPro" id="IPR011004">
    <property type="entry name" value="Trimer_LpxA-like_sf"/>
</dbReference>
<evidence type="ECO:0000256" key="2">
    <source>
        <dbReference type="ARBA" id="ARBA00022679"/>
    </source>
</evidence>